<reference evidence="2 3" key="1">
    <citation type="journal article" date="2015" name="Genome Announc.">
        <title>Complete Genome Sequence of Methanosphaerula palustris E1-9CT, a Hydrogenotrophic Methanogen Isolated from a Minerotrophic Fen Peatland.</title>
        <authorList>
            <person name="Cadillo-Quiroz H."/>
            <person name="Browne P."/>
            <person name="Kyrpides N."/>
            <person name="Woyke T."/>
            <person name="Goodwin L."/>
            <person name="Detter C."/>
            <person name="Yavitt J.B."/>
            <person name="Zinder S.H."/>
        </authorList>
    </citation>
    <scope>NUCLEOTIDE SEQUENCE [LARGE SCALE GENOMIC DNA]</scope>
    <source>
        <strain evidence="3">ATCC BAA-1556 / DSM 19958 / E1-9c</strain>
    </source>
</reference>
<organism evidence="2 3">
    <name type="scientific">Methanosphaerula palustris (strain ATCC BAA-1556 / DSM 19958 / E1-9c)</name>
    <dbReference type="NCBI Taxonomy" id="521011"/>
    <lineage>
        <taxon>Archaea</taxon>
        <taxon>Methanobacteriati</taxon>
        <taxon>Methanobacteriota</taxon>
        <taxon>Stenosarchaea group</taxon>
        <taxon>Methanomicrobia</taxon>
        <taxon>Methanomicrobiales</taxon>
        <taxon>Methanoregulaceae</taxon>
        <taxon>Methanosphaerula</taxon>
    </lineage>
</organism>
<evidence type="ECO:0000313" key="2">
    <source>
        <dbReference type="EMBL" id="ACL16778.1"/>
    </source>
</evidence>
<dbReference type="GO" id="GO:0016491">
    <property type="term" value="F:oxidoreductase activity"/>
    <property type="evidence" value="ECO:0007669"/>
    <property type="project" value="UniProtKB-ARBA"/>
</dbReference>
<dbReference type="GeneID" id="7270060"/>
<dbReference type="eggNOG" id="arCOG01625">
    <property type="taxonomic scope" value="Archaea"/>
</dbReference>
<dbReference type="STRING" id="521011.Mpal_1455"/>
<evidence type="ECO:0000313" key="3">
    <source>
        <dbReference type="Proteomes" id="UP000002457"/>
    </source>
</evidence>
<dbReference type="Gene3D" id="3.20.20.100">
    <property type="entry name" value="NADP-dependent oxidoreductase domain"/>
    <property type="match status" value="1"/>
</dbReference>
<protein>
    <submittedName>
        <fullName evidence="2">Aldo/keto reductase</fullName>
    </submittedName>
</protein>
<name>B8GI38_METPE</name>
<dbReference type="CDD" id="cd19096">
    <property type="entry name" value="AKR_Fe-S_oxidoreductase"/>
    <property type="match status" value="1"/>
</dbReference>
<dbReference type="PANTHER" id="PTHR43312:SF2">
    <property type="entry name" value="OXIDOREDUCTASE"/>
    <property type="match status" value="1"/>
</dbReference>
<dbReference type="Proteomes" id="UP000002457">
    <property type="component" value="Chromosome"/>
</dbReference>
<feature type="domain" description="4Fe-4S ferredoxin-type" evidence="1">
    <location>
        <begin position="341"/>
        <end position="369"/>
    </location>
</feature>
<dbReference type="InterPro" id="IPR036812">
    <property type="entry name" value="NAD(P)_OxRdtase_dom_sf"/>
</dbReference>
<dbReference type="Pfam" id="PF00248">
    <property type="entry name" value="Aldo_ket_red"/>
    <property type="match status" value="1"/>
</dbReference>
<keyword evidence="3" id="KW-1185">Reference proteome</keyword>
<gene>
    <name evidence="2" type="ordered locus">Mpal_1455</name>
</gene>
<sequence length="399" mass="44469">MQYRLVPKNGDTLSALGFGAMRLPSKRMGIDEERATQQIRSAIDSGVNYIDTAVPYHSGESERFLGRALKDGYREKVKLATKLPPWGVKTREDMDRILDIQLKKLQTDHIDYYLLHSLDANHWKKMHGLGVLEFLDAAKASGKIINAGFSFHGDRKTFKEIIDAYDWIFCQIQYNFLDEMNQAGTEGLQYAASKNIAVMVMEPLRGGMLAGKLPKDVEEIYDRAKTKRSAAEWALRWVWNHPEVTVVLSGMNDEKHIAENIKACETALPGSMSTGELATVKAVAAVYNRLIKVGCTGCAYCMPCPFGVNIPQNFFIYNSYHMGGSRLFTRGMYGISLMGAMGTKADASLCQNCGKCAKACPQKIAIPEELRKVRGTLGGLRTKLMIPLVKMIFSAEIKE</sequence>
<dbReference type="EMBL" id="CP001338">
    <property type="protein sequence ID" value="ACL16778.1"/>
    <property type="molecule type" value="Genomic_DNA"/>
</dbReference>
<dbReference type="PROSITE" id="PS00198">
    <property type="entry name" value="4FE4S_FER_1"/>
    <property type="match status" value="1"/>
</dbReference>
<dbReference type="KEGG" id="mpl:Mpal_1455"/>
<dbReference type="SUPFAM" id="SSF51430">
    <property type="entry name" value="NAD(P)-linked oxidoreductase"/>
    <property type="match status" value="1"/>
</dbReference>
<dbReference type="InterPro" id="IPR017896">
    <property type="entry name" value="4Fe4S_Fe-S-bd"/>
</dbReference>
<dbReference type="PROSITE" id="PS51379">
    <property type="entry name" value="4FE4S_FER_2"/>
    <property type="match status" value="1"/>
</dbReference>
<accession>B8GI38</accession>
<dbReference type="AlphaFoldDB" id="B8GI38"/>
<evidence type="ECO:0000259" key="1">
    <source>
        <dbReference type="PROSITE" id="PS51379"/>
    </source>
</evidence>
<dbReference type="HOGENOM" id="CLU_023205_3_2_2"/>
<dbReference type="InterPro" id="IPR017900">
    <property type="entry name" value="4Fe4S_Fe_S_CS"/>
</dbReference>
<dbReference type="RefSeq" id="WP_012618097.1">
    <property type="nucleotide sequence ID" value="NC_011832.1"/>
</dbReference>
<dbReference type="Pfam" id="PF13187">
    <property type="entry name" value="Fer4_9"/>
    <property type="match status" value="1"/>
</dbReference>
<dbReference type="OrthoDB" id="28487at2157"/>
<dbReference type="InterPro" id="IPR023210">
    <property type="entry name" value="NADP_OxRdtase_dom"/>
</dbReference>
<dbReference type="PANTHER" id="PTHR43312">
    <property type="entry name" value="D-THREO-ALDOSE 1-DEHYDROGENASE"/>
    <property type="match status" value="1"/>
</dbReference>
<dbReference type="InterPro" id="IPR053135">
    <property type="entry name" value="AKR2_Oxidoreductase"/>
</dbReference>
<proteinExistence type="predicted"/>
<dbReference type="SUPFAM" id="SSF46548">
    <property type="entry name" value="alpha-helical ferredoxin"/>
    <property type="match status" value="1"/>
</dbReference>